<evidence type="ECO:0000256" key="1">
    <source>
        <dbReference type="SAM" id="MobiDB-lite"/>
    </source>
</evidence>
<organism evidence="2">
    <name type="scientific">Albugo laibachii Nc14</name>
    <dbReference type="NCBI Taxonomy" id="890382"/>
    <lineage>
        <taxon>Eukaryota</taxon>
        <taxon>Sar</taxon>
        <taxon>Stramenopiles</taxon>
        <taxon>Oomycota</taxon>
        <taxon>Peronosporomycetes</taxon>
        <taxon>Albuginales</taxon>
        <taxon>Albuginaceae</taxon>
        <taxon>Albugo</taxon>
    </lineage>
</organism>
<dbReference type="AlphaFoldDB" id="F0WTK7"/>
<sequence>MYQTLHHIHKLQNDCDTFNACVTHDIRQVELLLTFDVTPPTFTTASESSLHMEKHPTVTSNPSHSGDRRPTKRRKVYIVQCAHEAQIAHSYGVLSTGTGTHIGEISFYGLTLKHTKTL</sequence>
<reference evidence="2" key="1">
    <citation type="journal article" date="2011" name="PLoS Biol.">
        <title>Gene gain and loss during evolution of obligate parasitism in the white rust pathogen of Arabidopsis thaliana.</title>
        <authorList>
            <person name="Kemen E."/>
            <person name="Gardiner A."/>
            <person name="Schultz-Larsen T."/>
            <person name="Kemen A.C."/>
            <person name="Balmuth A.L."/>
            <person name="Robert-Seilaniantz A."/>
            <person name="Bailey K."/>
            <person name="Holub E."/>
            <person name="Studholme D.J."/>
            <person name="Maclean D."/>
            <person name="Jones J.D."/>
        </authorList>
    </citation>
    <scope>NUCLEOTIDE SEQUENCE</scope>
</reference>
<accession>F0WTK7</accession>
<reference evidence="2" key="2">
    <citation type="submission" date="2011-02" db="EMBL/GenBank/DDBJ databases">
        <authorList>
            <person name="MacLean D."/>
        </authorList>
    </citation>
    <scope>NUCLEOTIDE SEQUENCE</scope>
</reference>
<dbReference type="HOGENOM" id="CLU_2077447_0_0_1"/>
<protein>
    <submittedName>
        <fullName evidence="2">AlNc14C254G9686 protein</fullName>
    </submittedName>
</protein>
<proteinExistence type="predicted"/>
<dbReference type="EMBL" id="FR824299">
    <property type="protein sequence ID" value="CCA24698.1"/>
    <property type="molecule type" value="Genomic_DNA"/>
</dbReference>
<gene>
    <name evidence="2" type="primary">AlNc14C254G9686</name>
    <name evidence="2" type="ORF">ALNC14_108420</name>
</gene>
<name>F0WTK7_9STRA</name>
<feature type="region of interest" description="Disordered" evidence="1">
    <location>
        <begin position="45"/>
        <end position="72"/>
    </location>
</feature>
<evidence type="ECO:0000313" key="2">
    <source>
        <dbReference type="EMBL" id="CCA24698.1"/>
    </source>
</evidence>